<organism evidence="1 2">
    <name type="scientific">Hymenobacter qilianensis</name>
    <dbReference type="NCBI Taxonomy" id="1385715"/>
    <lineage>
        <taxon>Bacteria</taxon>
        <taxon>Pseudomonadati</taxon>
        <taxon>Bacteroidota</taxon>
        <taxon>Cytophagia</taxon>
        <taxon>Cytophagales</taxon>
        <taxon>Hymenobacteraceae</taxon>
        <taxon>Hymenobacter</taxon>
    </lineage>
</organism>
<geneLocation type="plasmid" evidence="1 2">
    <name>p_unnamed1</name>
</geneLocation>
<evidence type="ECO:0000313" key="2">
    <source>
        <dbReference type="Proteomes" id="UP000516093"/>
    </source>
</evidence>
<protein>
    <submittedName>
        <fullName evidence="1">Uncharacterized protein</fullName>
    </submittedName>
</protein>
<dbReference type="KEGG" id="hqi:H9L05_21095"/>
<dbReference type="AlphaFoldDB" id="A0A7H0H1B2"/>
<keyword evidence="1" id="KW-0614">Plasmid</keyword>
<keyword evidence="2" id="KW-1185">Reference proteome</keyword>
<sequence length="63" mass="7421">MARLSPHRLRMAVLSSPSLTELYRTDPEHQKHVAYSTDPARPYDIRLFDDEGQAMHWLSTRLR</sequence>
<proteinExistence type="predicted"/>
<evidence type="ECO:0000313" key="1">
    <source>
        <dbReference type="EMBL" id="QNP54328.1"/>
    </source>
</evidence>
<gene>
    <name evidence="1" type="ORF">H9L05_21095</name>
</gene>
<dbReference type="EMBL" id="CP060785">
    <property type="protein sequence ID" value="QNP54328.1"/>
    <property type="molecule type" value="Genomic_DNA"/>
</dbReference>
<dbReference type="RefSeq" id="WP_187734487.1">
    <property type="nucleotide sequence ID" value="NZ_CP060785.1"/>
</dbReference>
<dbReference type="Proteomes" id="UP000516093">
    <property type="component" value="Plasmid p_unnamed1"/>
</dbReference>
<name>A0A7H0H1B2_9BACT</name>
<reference evidence="1 2" key="1">
    <citation type="submission" date="2020-08" db="EMBL/GenBank/DDBJ databases">
        <title>Genome sequence of Hymenobacter qilianensis JCM 19763T.</title>
        <authorList>
            <person name="Hyun D.-W."/>
            <person name="Bae J.-W."/>
        </authorList>
    </citation>
    <scope>NUCLEOTIDE SEQUENCE [LARGE SCALE GENOMIC DNA]</scope>
    <source>
        <strain evidence="1 2">JCM 19763</strain>
        <plasmid evidence="1 2">p_unnamed1</plasmid>
    </source>
</reference>
<accession>A0A7H0H1B2</accession>